<keyword evidence="5" id="KW-0547">Nucleotide-binding</keyword>
<dbReference type="SUPFAM" id="SSF55874">
    <property type="entry name" value="ATPase domain of HSP90 chaperone/DNA topoisomerase II/histidine kinase"/>
    <property type="match status" value="1"/>
</dbReference>
<dbReference type="Gene3D" id="3.30.450.20">
    <property type="entry name" value="PAS domain"/>
    <property type="match status" value="4"/>
</dbReference>
<evidence type="ECO:0000313" key="13">
    <source>
        <dbReference type="Proteomes" id="UP000652681"/>
    </source>
</evidence>
<dbReference type="InterPro" id="IPR036890">
    <property type="entry name" value="HATPase_C_sf"/>
</dbReference>
<dbReference type="PANTHER" id="PTHR41523">
    <property type="entry name" value="TWO-COMPONENT SYSTEM SENSOR PROTEIN"/>
    <property type="match status" value="1"/>
</dbReference>
<dbReference type="InterPro" id="IPR003594">
    <property type="entry name" value="HATPase_dom"/>
</dbReference>
<dbReference type="NCBIfam" id="TIGR00229">
    <property type="entry name" value="sensory_box"/>
    <property type="match status" value="1"/>
</dbReference>
<dbReference type="InterPro" id="IPR000700">
    <property type="entry name" value="PAS-assoc_C"/>
</dbReference>
<protein>
    <recommendedName>
        <fullName evidence="2">histidine kinase</fullName>
        <ecNumber evidence="2">2.7.13.3</ecNumber>
    </recommendedName>
</protein>
<accession>A0A8J6U238</accession>
<dbReference type="InterPro" id="IPR000014">
    <property type="entry name" value="PAS"/>
</dbReference>
<feature type="transmembrane region" description="Helical" evidence="10">
    <location>
        <begin position="131"/>
        <end position="149"/>
    </location>
</feature>
<keyword evidence="10" id="KW-0812">Transmembrane</keyword>
<dbReference type="PROSITE" id="PS50113">
    <property type="entry name" value="PAC"/>
    <property type="match status" value="1"/>
</dbReference>
<comment type="catalytic activity">
    <reaction evidence="1">
        <text>ATP + protein L-histidine = ADP + protein N-phospho-L-histidine.</text>
        <dbReference type="EC" id="2.7.13.3"/>
    </reaction>
</comment>
<dbReference type="Gene3D" id="3.30.565.10">
    <property type="entry name" value="Histidine kinase-like ATPase, C-terminal domain"/>
    <property type="match status" value="1"/>
</dbReference>
<comment type="caution">
    <text evidence="12">The sequence shown here is derived from an EMBL/GenBank/DDBJ whole genome shotgun (WGS) entry which is preliminary data.</text>
</comment>
<dbReference type="CDD" id="cd00130">
    <property type="entry name" value="PAS"/>
    <property type="match status" value="2"/>
</dbReference>
<dbReference type="GO" id="GO:0005524">
    <property type="term" value="F:ATP binding"/>
    <property type="evidence" value="ECO:0007669"/>
    <property type="project" value="UniProtKB-KW"/>
</dbReference>
<dbReference type="AlphaFoldDB" id="A0A8J6U238"/>
<evidence type="ECO:0000259" key="11">
    <source>
        <dbReference type="PROSITE" id="PS50113"/>
    </source>
</evidence>
<keyword evidence="7" id="KW-0067">ATP-binding</keyword>
<dbReference type="PANTHER" id="PTHR41523:SF8">
    <property type="entry name" value="ETHYLENE RESPONSE SENSOR PROTEIN"/>
    <property type="match status" value="1"/>
</dbReference>
<dbReference type="EMBL" id="JACVEL010000003">
    <property type="protein sequence ID" value="MBC9812055.1"/>
    <property type="molecule type" value="Genomic_DNA"/>
</dbReference>
<keyword evidence="9" id="KW-0175">Coiled coil</keyword>
<dbReference type="SUPFAM" id="SSF55785">
    <property type="entry name" value="PYP-like sensor domain (PAS domain)"/>
    <property type="match status" value="4"/>
</dbReference>
<dbReference type="SMART" id="SM00091">
    <property type="entry name" value="PAS"/>
    <property type="match status" value="4"/>
</dbReference>
<dbReference type="InterPro" id="IPR035965">
    <property type="entry name" value="PAS-like_dom_sf"/>
</dbReference>
<dbReference type="EC" id="2.7.13.3" evidence="2"/>
<name>A0A8J6U238_9FLAO</name>
<keyword evidence="10" id="KW-0472">Membrane</keyword>
<evidence type="ECO:0000256" key="1">
    <source>
        <dbReference type="ARBA" id="ARBA00000085"/>
    </source>
</evidence>
<evidence type="ECO:0000256" key="6">
    <source>
        <dbReference type="ARBA" id="ARBA00022777"/>
    </source>
</evidence>
<keyword evidence="10" id="KW-1133">Transmembrane helix</keyword>
<feature type="transmembrane region" description="Helical" evidence="10">
    <location>
        <begin position="28"/>
        <end position="48"/>
    </location>
</feature>
<dbReference type="Proteomes" id="UP000652681">
    <property type="component" value="Unassembled WGS sequence"/>
</dbReference>
<sequence length="1028" mass="120161">MFKFLKKLRSNEIDFRPYRQKENDFKRLAYINLVVCLLISPFFCYLVKDTEISITYFYLGLSYTLIFPLYIAFCWYVPYFRNKLFFFFIFHVFGMTFFAFLDLVEHNFRIIDLYSFYCLFAISIFVIQRFYFGMVYIVFVLTMLVYSFQFVNDEQPISKELMLGFISALSLSGLLALYARNRMLLSIFDFNSYLKKLSQGDKFGFFLFKVENDRVKILDYDENIGVTLTGKENNTKDEFSEIFNEKLTKNDIKNLLSLNEDQYITKIVKINENNFELILSTIKLHKKDYFLVKTNNVTERIKEQEELILSEEKYRNLYNENQAGVFTLNLSFNLVNYNKTFEQMFEGTFQIGTVFVDDDDEMKELLDIISQKQRFNNYQTHFTLKNGTIKWLVFNFYFDTQNNLIEGSVVDVSEIQKASNALRKSEEKYKLIYEESNDAILLLDGDKVIDVNRRGMQLFGIPKEEFLASEIWDLTHMMTDELQSKLKLYKNKLKHSGTVKFSWIFKGRFNPIEAEVAIVELIIGRQVIHQCVIHDVTEKNNTIRALEKSTRNFQSVLESTPEGIFILKDDTILYANNEVYQLTGKDYIDVATLFIPEDQVQFEQLLQQKITSRKPIQSQLNLQLNDGSLLVDLTIVNTIFGATEALLIIMKDVSLQVKLSKEVLRAELAEENTKKLEKEIKERIKTEKELENLLLKTKAIYDSSSNIFLMTLDLEGRITYFNKHSQNYFEGIIGEAITQGVKITDYFKSLFNRSEILVFQELLIKVLNGKSRQIEIEFNNKIESKWIEIFMNPIYDIEGTISEVSLMSHDITIKKQAEKETFESLKEKEVLLKEIHHRVKNNLQVISSILNLQSSFVYDPKTLSILQESRNRIRSMAIIHENLYRTTNFSSIDFAGYIKNLVINLSALYQREDYKIDIIYDLQQVEISLDQAVPSGLIMNELITNSLKYAFVNKQVKKNQLIISMKEEEGIIYLRVKDNGIGLPANFEIGRTDTLGLQLVVTLVEQLDASLDYKIDGGTDFLISFEKL</sequence>
<keyword evidence="4" id="KW-0808">Transferase</keyword>
<keyword evidence="6" id="KW-0418">Kinase</keyword>
<proteinExistence type="predicted"/>
<reference evidence="12" key="1">
    <citation type="submission" date="2020-09" db="EMBL/GenBank/DDBJ databases">
        <title>Taishania pollutisoli gen. nov., sp. nov., Isolated from Tetrabromobisphenol A-Contaminated Soil.</title>
        <authorList>
            <person name="Chen Q."/>
        </authorList>
    </citation>
    <scope>NUCLEOTIDE SEQUENCE</scope>
    <source>
        <strain evidence="12">CZZ-1</strain>
    </source>
</reference>
<dbReference type="InterPro" id="IPR011495">
    <property type="entry name" value="Sig_transdc_His_kin_sub2_dim/P"/>
</dbReference>
<evidence type="ECO:0000256" key="4">
    <source>
        <dbReference type="ARBA" id="ARBA00022679"/>
    </source>
</evidence>
<organism evidence="12 13">
    <name type="scientific">Taishania pollutisoli</name>
    <dbReference type="NCBI Taxonomy" id="2766479"/>
    <lineage>
        <taxon>Bacteria</taxon>
        <taxon>Pseudomonadati</taxon>
        <taxon>Bacteroidota</taxon>
        <taxon>Flavobacteriia</taxon>
        <taxon>Flavobacteriales</taxon>
        <taxon>Crocinitomicaceae</taxon>
        <taxon>Taishania</taxon>
    </lineage>
</organism>
<dbReference type="GO" id="GO:0004673">
    <property type="term" value="F:protein histidine kinase activity"/>
    <property type="evidence" value="ECO:0007669"/>
    <property type="project" value="UniProtKB-EC"/>
</dbReference>
<keyword evidence="8" id="KW-0843">Virulence</keyword>
<dbReference type="Pfam" id="PF02518">
    <property type="entry name" value="HATPase_c"/>
    <property type="match status" value="1"/>
</dbReference>
<dbReference type="Pfam" id="PF13188">
    <property type="entry name" value="PAS_8"/>
    <property type="match status" value="2"/>
</dbReference>
<evidence type="ECO:0000256" key="8">
    <source>
        <dbReference type="ARBA" id="ARBA00023026"/>
    </source>
</evidence>
<evidence type="ECO:0000313" key="12">
    <source>
        <dbReference type="EMBL" id="MBC9812055.1"/>
    </source>
</evidence>
<dbReference type="RefSeq" id="WP_163490192.1">
    <property type="nucleotide sequence ID" value="NZ_JACVEL010000003.1"/>
</dbReference>
<feature type="transmembrane region" description="Helical" evidence="10">
    <location>
        <begin position="84"/>
        <end position="101"/>
    </location>
</feature>
<keyword evidence="3" id="KW-0597">Phosphoprotein</keyword>
<evidence type="ECO:0000256" key="10">
    <source>
        <dbReference type="SAM" id="Phobius"/>
    </source>
</evidence>
<dbReference type="Pfam" id="PF13426">
    <property type="entry name" value="PAS_9"/>
    <property type="match status" value="2"/>
</dbReference>
<feature type="transmembrane region" description="Helical" evidence="10">
    <location>
        <begin position="54"/>
        <end position="77"/>
    </location>
</feature>
<feature type="domain" description="PAC" evidence="11">
    <location>
        <begin position="770"/>
        <end position="823"/>
    </location>
</feature>
<evidence type="ECO:0000256" key="5">
    <source>
        <dbReference type="ARBA" id="ARBA00022741"/>
    </source>
</evidence>
<dbReference type="Pfam" id="PF07568">
    <property type="entry name" value="HisKA_2"/>
    <property type="match status" value="1"/>
</dbReference>
<evidence type="ECO:0000256" key="7">
    <source>
        <dbReference type="ARBA" id="ARBA00022840"/>
    </source>
</evidence>
<evidence type="ECO:0000256" key="3">
    <source>
        <dbReference type="ARBA" id="ARBA00022553"/>
    </source>
</evidence>
<feature type="coiled-coil region" evidence="9">
    <location>
        <begin position="659"/>
        <end position="696"/>
    </location>
</feature>
<keyword evidence="13" id="KW-1185">Reference proteome</keyword>
<evidence type="ECO:0000256" key="2">
    <source>
        <dbReference type="ARBA" id="ARBA00012438"/>
    </source>
</evidence>
<feature type="transmembrane region" description="Helical" evidence="10">
    <location>
        <begin position="161"/>
        <end position="179"/>
    </location>
</feature>
<evidence type="ECO:0000256" key="9">
    <source>
        <dbReference type="SAM" id="Coils"/>
    </source>
</evidence>
<gene>
    <name evidence="12" type="ORF">H9Y05_06135</name>
</gene>